<accession>A0ABY8V916</accession>
<keyword evidence="2" id="KW-1185">Reference proteome</keyword>
<sequence>MTYVWKGRDKNYYGSVKEVMFYTGIRLNTLDNDMSEEELEMFVESMLRYAKDFINHDRRRNYVKEVKEGLRESVPEGIHFIAIRLVANMLGQAQIRRDKLVTDIQDFNNIVVTDRVFSKEIRRDLEIFPRKVSFHVFSTSGDKREQDVGESKLESNDLFALVEASEDLTAGVFVNVYKEGNESRVRLADETDERVVIGFINEDVYAGELVRVYNGGFNKQLDGLSVGEEYVLGTDGSVRLAGDDLNVRQSVGRAISDTVLSVEIGDVRWFS</sequence>
<dbReference type="Proteomes" id="UP001236652">
    <property type="component" value="Plasmid unnamed"/>
</dbReference>
<evidence type="ECO:0000313" key="2">
    <source>
        <dbReference type="Proteomes" id="UP001236652"/>
    </source>
</evidence>
<protein>
    <submittedName>
        <fullName evidence="1">Uncharacterized protein</fullName>
    </submittedName>
</protein>
<proteinExistence type="predicted"/>
<reference evidence="1 2" key="1">
    <citation type="submission" date="2023-05" db="EMBL/GenBank/DDBJ databases">
        <title>Comparative genomics reveals the evidence of polycyclic aromatic hydrocarbons degradation in moderately halophilic genus Pontibacillus.</title>
        <authorList>
            <person name="Yang H."/>
            <person name="Qian Z."/>
        </authorList>
    </citation>
    <scope>NUCLEOTIDE SEQUENCE [LARGE SCALE GENOMIC DNA]</scope>
    <source>
        <strain evidence="2">HN14</strain>
        <plasmid evidence="1 2">unnamed</plasmid>
    </source>
</reference>
<evidence type="ECO:0000313" key="1">
    <source>
        <dbReference type="EMBL" id="WIG00302.1"/>
    </source>
</evidence>
<keyword evidence="1" id="KW-0614">Plasmid</keyword>
<dbReference type="RefSeq" id="WP_231419917.1">
    <property type="nucleotide sequence ID" value="NZ_CP126447.1"/>
</dbReference>
<geneLocation type="plasmid" evidence="1 2">
    <name>unnamed</name>
</geneLocation>
<gene>
    <name evidence="1" type="ORF">QNI29_21080</name>
</gene>
<organism evidence="1 2">
    <name type="scientific">Pontibacillus chungwhensis</name>
    <dbReference type="NCBI Taxonomy" id="265426"/>
    <lineage>
        <taxon>Bacteria</taxon>
        <taxon>Bacillati</taxon>
        <taxon>Bacillota</taxon>
        <taxon>Bacilli</taxon>
        <taxon>Bacillales</taxon>
        <taxon>Bacillaceae</taxon>
        <taxon>Pontibacillus</taxon>
    </lineage>
</organism>
<dbReference type="EMBL" id="CP126447">
    <property type="protein sequence ID" value="WIG00302.1"/>
    <property type="molecule type" value="Genomic_DNA"/>
</dbReference>
<name>A0ABY8V916_9BACI</name>